<reference evidence="1 2" key="1">
    <citation type="submission" date="2015-01" db="EMBL/GenBank/DDBJ databases">
        <title>The Genome Sequence of Cladophialophora immunda CBS83496.</title>
        <authorList>
            <consortium name="The Broad Institute Genomics Platform"/>
            <person name="Cuomo C."/>
            <person name="de Hoog S."/>
            <person name="Gorbushina A."/>
            <person name="Stielow B."/>
            <person name="Teixiera M."/>
            <person name="Abouelleil A."/>
            <person name="Chapman S.B."/>
            <person name="Priest M."/>
            <person name="Young S.K."/>
            <person name="Wortman J."/>
            <person name="Nusbaum C."/>
            <person name="Birren B."/>
        </authorList>
    </citation>
    <scope>NUCLEOTIDE SEQUENCE [LARGE SCALE GENOMIC DNA]</scope>
    <source>
        <strain evidence="1 2">CBS 83496</strain>
    </source>
</reference>
<evidence type="ECO:0000313" key="2">
    <source>
        <dbReference type="Proteomes" id="UP000054466"/>
    </source>
</evidence>
<dbReference type="AlphaFoldDB" id="A0A0D2BUK4"/>
<evidence type="ECO:0000313" key="1">
    <source>
        <dbReference type="EMBL" id="KIW22075.1"/>
    </source>
</evidence>
<dbReference type="HOGENOM" id="CLU_127198_0_0_1"/>
<dbReference type="VEuPathDB" id="FungiDB:PV07_12537"/>
<dbReference type="Proteomes" id="UP000054466">
    <property type="component" value="Unassembled WGS sequence"/>
</dbReference>
<organism evidence="1 2">
    <name type="scientific">Cladophialophora immunda</name>
    <dbReference type="NCBI Taxonomy" id="569365"/>
    <lineage>
        <taxon>Eukaryota</taxon>
        <taxon>Fungi</taxon>
        <taxon>Dikarya</taxon>
        <taxon>Ascomycota</taxon>
        <taxon>Pezizomycotina</taxon>
        <taxon>Eurotiomycetes</taxon>
        <taxon>Chaetothyriomycetidae</taxon>
        <taxon>Chaetothyriales</taxon>
        <taxon>Herpotrichiellaceae</taxon>
        <taxon>Cladophialophora</taxon>
    </lineage>
</organism>
<dbReference type="RefSeq" id="XP_016242291.1">
    <property type="nucleotide sequence ID" value="XM_016400071.1"/>
</dbReference>
<keyword evidence="2" id="KW-1185">Reference proteome</keyword>
<proteinExistence type="predicted"/>
<dbReference type="OrthoDB" id="3517343at2759"/>
<accession>A0A0D2BUK4</accession>
<dbReference type="GeneID" id="27351731"/>
<dbReference type="EMBL" id="KN847050">
    <property type="protein sequence ID" value="KIW22075.1"/>
    <property type="molecule type" value="Genomic_DNA"/>
</dbReference>
<name>A0A0D2BUK4_9EURO</name>
<sequence length="198" mass="22977">MLQLFLNLSTVLQGKHIMAERNIQIFEPESIQRQVSPAFYTENVFTISDPTFGLEWLEKIGKGNIKHLAKLRIFVHAVYEKGIFPPGHIFYRPPSGPPWCKLFRRLATDGAGLRQIYIFWDSEPTCWHFGGGTDVEVVRALAEIRGLQKLEIDGYFAKEWPAYLQKKTGLTVWSPNGREDWYYRELSKFQRNTQDLAP</sequence>
<gene>
    <name evidence="1" type="ORF">PV07_12537</name>
</gene>
<protein>
    <submittedName>
        <fullName evidence="1">Uncharacterized protein</fullName>
    </submittedName>
</protein>